<accession>A0A6A6B491</accession>
<protein>
    <submittedName>
        <fullName evidence="2">Uncharacterized protein</fullName>
    </submittedName>
</protein>
<keyword evidence="1" id="KW-1133">Transmembrane helix</keyword>
<proteinExistence type="predicted"/>
<gene>
    <name evidence="2" type="ORF">K452DRAFT_79889</name>
</gene>
<evidence type="ECO:0000256" key="1">
    <source>
        <dbReference type="SAM" id="Phobius"/>
    </source>
</evidence>
<evidence type="ECO:0000313" key="3">
    <source>
        <dbReference type="Proteomes" id="UP000799438"/>
    </source>
</evidence>
<keyword evidence="3" id="KW-1185">Reference proteome</keyword>
<dbReference type="RefSeq" id="XP_033394752.1">
    <property type="nucleotide sequence ID" value="XM_033547163.1"/>
</dbReference>
<organism evidence="2 3">
    <name type="scientific">Aplosporella prunicola CBS 121167</name>
    <dbReference type="NCBI Taxonomy" id="1176127"/>
    <lineage>
        <taxon>Eukaryota</taxon>
        <taxon>Fungi</taxon>
        <taxon>Dikarya</taxon>
        <taxon>Ascomycota</taxon>
        <taxon>Pezizomycotina</taxon>
        <taxon>Dothideomycetes</taxon>
        <taxon>Dothideomycetes incertae sedis</taxon>
        <taxon>Botryosphaeriales</taxon>
        <taxon>Aplosporellaceae</taxon>
        <taxon>Aplosporella</taxon>
    </lineage>
</organism>
<dbReference type="AlphaFoldDB" id="A0A6A6B491"/>
<dbReference type="GeneID" id="54304670"/>
<feature type="transmembrane region" description="Helical" evidence="1">
    <location>
        <begin position="88"/>
        <end position="109"/>
    </location>
</feature>
<name>A0A6A6B491_9PEZI</name>
<evidence type="ECO:0000313" key="2">
    <source>
        <dbReference type="EMBL" id="KAF2139039.1"/>
    </source>
</evidence>
<keyword evidence="1" id="KW-0472">Membrane</keyword>
<reference evidence="2" key="1">
    <citation type="journal article" date="2020" name="Stud. Mycol.">
        <title>101 Dothideomycetes genomes: a test case for predicting lifestyles and emergence of pathogens.</title>
        <authorList>
            <person name="Haridas S."/>
            <person name="Albert R."/>
            <person name="Binder M."/>
            <person name="Bloem J."/>
            <person name="Labutti K."/>
            <person name="Salamov A."/>
            <person name="Andreopoulos B."/>
            <person name="Baker S."/>
            <person name="Barry K."/>
            <person name="Bills G."/>
            <person name="Bluhm B."/>
            <person name="Cannon C."/>
            <person name="Castanera R."/>
            <person name="Culley D."/>
            <person name="Daum C."/>
            <person name="Ezra D."/>
            <person name="Gonzalez J."/>
            <person name="Henrissat B."/>
            <person name="Kuo A."/>
            <person name="Liang C."/>
            <person name="Lipzen A."/>
            <person name="Lutzoni F."/>
            <person name="Magnuson J."/>
            <person name="Mondo S."/>
            <person name="Nolan M."/>
            <person name="Ohm R."/>
            <person name="Pangilinan J."/>
            <person name="Park H.-J."/>
            <person name="Ramirez L."/>
            <person name="Alfaro M."/>
            <person name="Sun H."/>
            <person name="Tritt A."/>
            <person name="Yoshinaga Y."/>
            <person name="Zwiers L.-H."/>
            <person name="Turgeon B."/>
            <person name="Goodwin S."/>
            <person name="Spatafora J."/>
            <person name="Crous P."/>
            <person name="Grigoriev I."/>
        </authorList>
    </citation>
    <scope>NUCLEOTIDE SEQUENCE</scope>
    <source>
        <strain evidence="2">CBS 121167</strain>
    </source>
</reference>
<dbReference type="Proteomes" id="UP000799438">
    <property type="component" value="Unassembled WGS sequence"/>
</dbReference>
<sequence>MPMHVSEPPPMEQSVHTTVARRHREIAARHESTRRETDSVAGALASGLAALRSLWASSPSPSLRTEHEIVVTWYAWILLSPPFPPRKFQININSVVLYMYVCIMPRLAFVQHRKQGIPPAAAAAKKKKNK</sequence>
<dbReference type="EMBL" id="ML995494">
    <property type="protein sequence ID" value="KAF2139039.1"/>
    <property type="molecule type" value="Genomic_DNA"/>
</dbReference>
<keyword evidence="1" id="KW-0812">Transmembrane</keyword>